<sequence>MPQLAPTASARPLTDARLRTGKASMMAFMSSSEFFLDFSDFSAMRDLLEFQYYKGDI</sequence>
<proteinExistence type="predicted"/>
<evidence type="ECO:0000313" key="1">
    <source>
        <dbReference type="EMBL" id="GAH92630.1"/>
    </source>
</evidence>
<organism evidence="1">
    <name type="scientific">marine sediment metagenome</name>
    <dbReference type="NCBI Taxonomy" id="412755"/>
    <lineage>
        <taxon>unclassified sequences</taxon>
        <taxon>metagenomes</taxon>
        <taxon>ecological metagenomes</taxon>
    </lineage>
</organism>
<reference evidence="1" key="1">
    <citation type="journal article" date="2014" name="Front. Microbiol.">
        <title>High frequency of phylogenetically diverse reductive dehalogenase-homologous genes in deep subseafloor sedimentary metagenomes.</title>
        <authorList>
            <person name="Kawai M."/>
            <person name="Futagami T."/>
            <person name="Toyoda A."/>
            <person name="Takaki Y."/>
            <person name="Nishi S."/>
            <person name="Hori S."/>
            <person name="Arai W."/>
            <person name="Tsubouchi T."/>
            <person name="Morono Y."/>
            <person name="Uchiyama I."/>
            <person name="Ito T."/>
            <person name="Fujiyama A."/>
            <person name="Inagaki F."/>
            <person name="Takami H."/>
        </authorList>
    </citation>
    <scope>NUCLEOTIDE SEQUENCE</scope>
    <source>
        <strain evidence="1">Expedition CK06-06</strain>
    </source>
</reference>
<protein>
    <submittedName>
        <fullName evidence="1">Uncharacterized protein</fullName>
    </submittedName>
</protein>
<comment type="caution">
    <text evidence="1">The sequence shown here is derived from an EMBL/GenBank/DDBJ whole genome shotgun (WGS) entry which is preliminary data.</text>
</comment>
<accession>X1KG75</accession>
<dbReference type="EMBL" id="BARV01000062">
    <property type="protein sequence ID" value="GAH92630.1"/>
    <property type="molecule type" value="Genomic_DNA"/>
</dbReference>
<name>X1KG75_9ZZZZ</name>
<dbReference type="AlphaFoldDB" id="X1KG75"/>
<gene>
    <name evidence="1" type="ORF">S06H3_00365</name>
</gene>